<feature type="domain" description="Peptidase S1" evidence="7">
    <location>
        <begin position="314"/>
        <end position="556"/>
    </location>
</feature>
<sequence>MTACGINGKSKNLINGEVDSSPSIDWPWIVGIVSKDMKPPEAFCGGALLNRNYVLTAAHCFEKFTETEIYVRVGEYDFDTNNETKFIDLQVEKIISHQLYDKTLHKNDMALVKLSGLVEYTRYTRPICLPPAGYQVQVNQTAFIAGWGQTAFGETNSLTLLHVTVPIWNLTHCQENYGSKVLAENICAAGYEGDKDSCVGDSGGPLISQLPSGRWIQIGVVSWGVYCGDADKPGVYASVSYFLDWIRKNMPDAPSQQTLGQLIFGSGNFFPPEEYLLNRAQNELTRFKRQQSITAIQDNNQDSDDIPQSAICGINGKSRNLITEVDTSPAIDWPWMAAIMRRGETESFCGGALINKNYILTAAHCFARESENTLQVRLGEYDFEQPDETKFSDFNVTEIKRHPLFDDPTHRFDVALLKLDGAAQYSDYIRPVCLPKADTDIRTNETVIVAGWGSTAFAEVGSPVLLEVGVPVRDLEQCRNHYGPQVFEQNVCASGYEGSKDSCPGDSGGPLIKQLDDGRWVEIGIVSWGKYCGQPDEPGVYASVKYFLDWIKKNIADAEL</sequence>
<organism evidence="8 9">
    <name type="scientific">Parthenolecanium corni</name>
    <dbReference type="NCBI Taxonomy" id="536013"/>
    <lineage>
        <taxon>Eukaryota</taxon>
        <taxon>Metazoa</taxon>
        <taxon>Ecdysozoa</taxon>
        <taxon>Arthropoda</taxon>
        <taxon>Hexapoda</taxon>
        <taxon>Insecta</taxon>
        <taxon>Pterygota</taxon>
        <taxon>Neoptera</taxon>
        <taxon>Paraneoptera</taxon>
        <taxon>Hemiptera</taxon>
        <taxon>Sternorrhyncha</taxon>
        <taxon>Coccoidea</taxon>
        <taxon>Coccidae</taxon>
        <taxon>Parthenolecanium</taxon>
    </lineage>
</organism>
<dbReference type="AlphaFoldDB" id="A0AAN9T551"/>
<keyword evidence="3" id="KW-1015">Disulfide bond</keyword>
<proteinExistence type="predicted"/>
<dbReference type="Pfam" id="PF00089">
    <property type="entry name" value="Trypsin"/>
    <property type="match status" value="2"/>
</dbReference>
<dbReference type="GO" id="GO:0005576">
    <property type="term" value="C:extracellular region"/>
    <property type="evidence" value="ECO:0007669"/>
    <property type="project" value="UniProtKB-SubCell"/>
</dbReference>
<evidence type="ECO:0000256" key="2">
    <source>
        <dbReference type="ARBA" id="ARBA00022525"/>
    </source>
</evidence>
<comment type="subcellular location">
    <subcellularLocation>
        <location evidence="1">Secreted</location>
    </subcellularLocation>
</comment>
<dbReference type="GO" id="GO:0004252">
    <property type="term" value="F:serine-type endopeptidase activity"/>
    <property type="evidence" value="ECO:0007669"/>
    <property type="project" value="InterPro"/>
</dbReference>
<dbReference type="SMART" id="SM00020">
    <property type="entry name" value="Tryp_SPc"/>
    <property type="match status" value="2"/>
</dbReference>
<keyword evidence="2" id="KW-0964">Secreted</keyword>
<dbReference type="InterPro" id="IPR001254">
    <property type="entry name" value="Trypsin_dom"/>
</dbReference>
<evidence type="ECO:0000259" key="7">
    <source>
        <dbReference type="PROSITE" id="PS50240"/>
    </source>
</evidence>
<keyword evidence="6" id="KW-0720">Serine protease</keyword>
<dbReference type="InterPro" id="IPR043504">
    <property type="entry name" value="Peptidase_S1_PA_chymotrypsin"/>
</dbReference>
<evidence type="ECO:0000256" key="4">
    <source>
        <dbReference type="ARBA" id="ARBA00068096"/>
    </source>
</evidence>
<name>A0AAN9T551_9HEMI</name>
<dbReference type="EMBL" id="JBBCAQ010000041">
    <property type="protein sequence ID" value="KAK7571063.1"/>
    <property type="molecule type" value="Genomic_DNA"/>
</dbReference>
<dbReference type="PANTHER" id="PTHR24252">
    <property type="entry name" value="ACROSIN-RELATED"/>
    <property type="match status" value="1"/>
</dbReference>
<dbReference type="PANTHER" id="PTHR24252:SF7">
    <property type="entry name" value="HYALIN"/>
    <property type="match status" value="1"/>
</dbReference>
<comment type="caution">
    <text evidence="8">The sequence shown here is derived from an EMBL/GenBank/DDBJ whole genome shotgun (WGS) entry which is preliminary data.</text>
</comment>
<evidence type="ECO:0000256" key="5">
    <source>
        <dbReference type="ARBA" id="ARBA00076468"/>
    </source>
</evidence>
<reference evidence="8 9" key="1">
    <citation type="submission" date="2024-03" db="EMBL/GenBank/DDBJ databases">
        <title>Adaptation during the transition from Ophiocordyceps entomopathogen to insect associate is accompanied by gene loss and intensified selection.</title>
        <authorList>
            <person name="Ward C.M."/>
            <person name="Onetto C.A."/>
            <person name="Borneman A.R."/>
        </authorList>
    </citation>
    <scope>NUCLEOTIDE SEQUENCE [LARGE SCALE GENOMIC DNA]</scope>
    <source>
        <strain evidence="8">AWRI1</strain>
        <tissue evidence="8">Single Adult Female</tissue>
    </source>
</reference>
<feature type="domain" description="Peptidase S1" evidence="7">
    <location>
        <begin position="13"/>
        <end position="251"/>
    </location>
</feature>
<dbReference type="PROSITE" id="PS50240">
    <property type="entry name" value="TRYPSIN_DOM"/>
    <property type="match status" value="2"/>
</dbReference>
<gene>
    <name evidence="8" type="ORF">V9T40_014667</name>
</gene>
<dbReference type="Gene3D" id="2.40.10.10">
    <property type="entry name" value="Trypsin-like serine proteases"/>
    <property type="match status" value="4"/>
</dbReference>
<dbReference type="GO" id="GO:0006508">
    <property type="term" value="P:proteolysis"/>
    <property type="evidence" value="ECO:0007669"/>
    <property type="project" value="UniProtKB-KW"/>
</dbReference>
<dbReference type="InterPro" id="IPR033116">
    <property type="entry name" value="TRYPSIN_SER"/>
</dbReference>
<dbReference type="CDD" id="cd00190">
    <property type="entry name" value="Tryp_SPc"/>
    <property type="match status" value="2"/>
</dbReference>
<keyword evidence="6" id="KW-0378">Hydrolase</keyword>
<dbReference type="SUPFAM" id="SSF50494">
    <property type="entry name" value="Trypsin-like serine proteases"/>
    <property type="match status" value="2"/>
</dbReference>
<evidence type="ECO:0000313" key="9">
    <source>
        <dbReference type="Proteomes" id="UP001367676"/>
    </source>
</evidence>
<dbReference type="InterPro" id="IPR001314">
    <property type="entry name" value="Peptidase_S1A"/>
</dbReference>
<dbReference type="PROSITE" id="PS00134">
    <property type="entry name" value="TRYPSIN_HIS"/>
    <property type="match status" value="2"/>
</dbReference>
<accession>A0AAN9T551</accession>
<dbReference type="FunFam" id="2.40.10.10:FF:000038">
    <property type="entry name" value="Serine protease"/>
    <property type="match status" value="2"/>
</dbReference>
<dbReference type="Proteomes" id="UP001367676">
    <property type="component" value="Unassembled WGS sequence"/>
</dbReference>
<dbReference type="InterPro" id="IPR018114">
    <property type="entry name" value="TRYPSIN_HIS"/>
</dbReference>
<evidence type="ECO:0000256" key="6">
    <source>
        <dbReference type="RuleBase" id="RU363034"/>
    </source>
</evidence>
<protein>
    <recommendedName>
        <fullName evidence="4">Phenoloxidase-activating factor 2</fullName>
    </recommendedName>
    <alternativeName>
        <fullName evidence="5">Prophenoloxidase-activating factor II</fullName>
    </alternativeName>
</protein>
<dbReference type="PRINTS" id="PR00722">
    <property type="entry name" value="CHYMOTRYPSIN"/>
</dbReference>
<evidence type="ECO:0000256" key="3">
    <source>
        <dbReference type="ARBA" id="ARBA00023157"/>
    </source>
</evidence>
<keyword evidence="9" id="KW-1185">Reference proteome</keyword>
<evidence type="ECO:0000256" key="1">
    <source>
        <dbReference type="ARBA" id="ARBA00004613"/>
    </source>
</evidence>
<evidence type="ECO:0000313" key="8">
    <source>
        <dbReference type="EMBL" id="KAK7571063.1"/>
    </source>
</evidence>
<dbReference type="InterPro" id="IPR009003">
    <property type="entry name" value="Peptidase_S1_PA"/>
</dbReference>
<dbReference type="PROSITE" id="PS00135">
    <property type="entry name" value="TRYPSIN_SER"/>
    <property type="match status" value="2"/>
</dbReference>
<keyword evidence="6" id="KW-0645">Protease</keyword>